<dbReference type="AlphaFoldDB" id="A0A1Z4VRR7"/>
<protein>
    <submittedName>
        <fullName evidence="3">Uncharacterized protein</fullName>
    </submittedName>
</protein>
<feature type="region of interest" description="Disordered" evidence="1">
    <location>
        <begin position="20"/>
        <end position="43"/>
    </location>
</feature>
<dbReference type="EMBL" id="AP018052">
    <property type="protein sequence ID" value="BAZ94183.1"/>
    <property type="molecule type" value="Genomic_DNA"/>
</dbReference>
<reference evidence="3 4" key="1">
    <citation type="submission" date="2017-05" db="EMBL/GenBank/DDBJ databases">
        <title>Thiocyanate degradation by Thiohalobacter thiocyanaticus FOKN1.</title>
        <authorList>
            <person name="Oshiki M."/>
            <person name="Fukushima T."/>
            <person name="Kawano S."/>
            <person name="Nakagawa J."/>
        </authorList>
    </citation>
    <scope>NUCLEOTIDE SEQUENCE [LARGE SCALE GENOMIC DNA]</scope>
    <source>
        <strain evidence="3 4">FOKN1</strain>
    </source>
</reference>
<organism evidence="3 4">
    <name type="scientific">Thiohalobacter thiocyanaticus</name>
    <dbReference type="NCBI Taxonomy" id="585455"/>
    <lineage>
        <taxon>Bacteria</taxon>
        <taxon>Pseudomonadati</taxon>
        <taxon>Pseudomonadota</taxon>
        <taxon>Gammaproteobacteria</taxon>
        <taxon>Thiohalobacterales</taxon>
        <taxon>Thiohalobacteraceae</taxon>
        <taxon>Thiohalobacter</taxon>
    </lineage>
</organism>
<name>A0A1Z4VRR7_9GAMM</name>
<feature type="signal peptide" evidence="2">
    <location>
        <begin position="1"/>
        <end position="19"/>
    </location>
</feature>
<accession>A0A1Z4VRR7</accession>
<evidence type="ECO:0000313" key="3">
    <source>
        <dbReference type="EMBL" id="BAZ94183.1"/>
    </source>
</evidence>
<evidence type="ECO:0000256" key="1">
    <source>
        <dbReference type="SAM" id="MobiDB-lite"/>
    </source>
</evidence>
<dbReference type="Proteomes" id="UP000218765">
    <property type="component" value="Chromosome"/>
</dbReference>
<dbReference type="KEGG" id="ttc:FOKN1_1797"/>
<sequence length="43" mass="4494">MPYWSIILLALITAHPALAAEDADGDDGNGGTEEPVIPEDPDC</sequence>
<feature type="chain" id="PRO_5012509539" evidence="2">
    <location>
        <begin position="20"/>
        <end position="43"/>
    </location>
</feature>
<gene>
    <name evidence="3" type="ORF">FOKN1_1797</name>
</gene>
<evidence type="ECO:0000256" key="2">
    <source>
        <dbReference type="SAM" id="SignalP"/>
    </source>
</evidence>
<proteinExistence type="predicted"/>
<keyword evidence="2" id="KW-0732">Signal</keyword>
<keyword evidence="4" id="KW-1185">Reference proteome</keyword>
<evidence type="ECO:0000313" key="4">
    <source>
        <dbReference type="Proteomes" id="UP000218765"/>
    </source>
</evidence>
<dbReference type="RefSeq" id="WP_255405007.1">
    <property type="nucleotide sequence ID" value="NZ_AP018052.1"/>
</dbReference>